<sequence length="72" mass="7708">GDHVQYHAVGTATAGTQTSITTGEIVNVLTETPHEPGGQRVKASEEEPRYVIRNDNTGKETAYKGDNIIGKV</sequence>
<dbReference type="Proteomes" id="UP000242287">
    <property type="component" value="Unassembled WGS sequence"/>
</dbReference>
<reference evidence="2 3" key="1">
    <citation type="submission" date="2014-02" db="EMBL/GenBank/DDBJ databases">
        <title>Transposable element dynamics among asymbiotic and ectomycorrhizal Amanita fungi.</title>
        <authorList>
            <consortium name="DOE Joint Genome Institute"/>
            <person name="Hess J."/>
            <person name="Skrede I."/>
            <person name="Wolfe B."/>
            <person name="LaButti K."/>
            <person name="Ohm R.A."/>
            <person name="Grigoriev I.V."/>
            <person name="Pringle A."/>
        </authorList>
    </citation>
    <scope>NUCLEOTIDE SEQUENCE [LARGE SCALE GENOMIC DNA]</scope>
    <source>
        <strain evidence="2 3">SKay4041</strain>
    </source>
</reference>
<dbReference type="AlphaFoldDB" id="A0A2A9NHU3"/>
<dbReference type="InterPro" id="IPR021331">
    <property type="entry name" value="Hva1_TUDOR"/>
</dbReference>
<evidence type="ECO:0000259" key="1">
    <source>
        <dbReference type="Pfam" id="PF11160"/>
    </source>
</evidence>
<dbReference type="Pfam" id="PF11160">
    <property type="entry name" value="Hva1_TUDOR"/>
    <property type="match status" value="1"/>
</dbReference>
<dbReference type="EMBL" id="KZ302089">
    <property type="protein sequence ID" value="PFH47827.1"/>
    <property type="molecule type" value="Genomic_DNA"/>
</dbReference>
<evidence type="ECO:0000313" key="3">
    <source>
        <dbReference type="Proteomes" id="UP000242287"/>
    </source>
</evidence>
<feature type="domain" description="Hypervirulence associated protein TUDOR" evidence="1">
    <location>
        <begin position="1"/>
        <end position="68"/>
    </location>
</feature>
<gene>
    <name evidence="2" type="ORF">AMATHDRAFT_151178</name>
</gene>
<organism evidence="2 3">
    <name type="scientific">Amanita thiersii Skay4041</name>
    <dbReference type="NCBI Taxonomy" id="703135"/>
    <lineage>
        <taxon>Eukaryota</taxon>
        <taxon>Fungi</taxon>
        <taxon>Dikarya</taxon>
        <taxon>Basidiomycota</taxon>
        <taxon>Agaricomycotina</taxon>
        <taxon>Agaricomycetes</taxon>
        <taxon>Agaricomycetidae</taxon>
        <taxon>Agaricales</taxon>
        <taxon>Pluteineae</taxon>
        <taxon>Amanitaceae</taxon>
        <taxon>Amanita</taxon>
    </lineage>
</organism>
<evidence type="ECO:0000313" key="2">
    <source>
        <dbReference type="EMBL" id="PFH47827.1"/>
    </source>
</evidence>
<accession>A0A2A9NHU3</accession>
<dbReference type="OrthoDB" id="10052172at2759"/>
<protein>
    <recommendedName>
        <fullName evidence="1">Hypervirulence associated protein TUDOR domain-containing protein</fullName>
    </recommendedName>
</protein>
<proteinExistence type="predicted"/>
<feature type="non-terminal residue" evidence="2">
    <location>
        <position position="1"/>
    </location>
</feature>
<name>A0A2A9NHU3_9AGAR</name>
<keyword evidence="3" id="KW-1185">Reference proteome</keyword>